<dbReference type="AlphaFoldDB" id="A0A381ZMA5"/>
<accession>A0A381ZMA5</accession>
<organism evidence="2">
    <name type="scientific">marine metagenome</name>
    <dbReference type="NCBI Taxonomy" id="408172"/>
    <lineage>
        <taxon>unclassified sequences</taxon>
        <taxon>metagenomes</taxon>
        <taxon>ecological metagenomes</taxon>
    </lineage>
</organism>
<name>A0A381ZMA5_9ZZZZ</name>
<protein>
    <submittedName>
        <fullName evidence="2">Uncharacterized protein</fullName>
    </submittedName>
</protein>
<evidence type="ECO:0000313" key="2">
    <source>
        <dbReference type="EMBL" id="SVA90254.1"/>
    </source>
</evidence>
<feature type="region of interest" description="Disordered" evidence="1">
    <location>
        <begin position="1"/>
        <end position="22"/>
    </location>
</feature>
<evidence type="ECO:0000256" key="1">
    <source>
        <dbReference type="SAM" id="MobiDB-lite"/>
    </source>
</evidence>
<feature type="non-terminal residue" evidence="2">
    <location>
        <position position="22"/>
    </location>
</feature>
<proteinExistence type="predicted"/>
<gene>
    <name evidence="2" type="ORF">METZ01_LOCUS143108</name>
</gene>
<feature type="compositionally biased region" description="Basic residues" evidence="1">
    <location>
        <begin position="7"/>
        <end position="16"/>
    </location>
</feature>
<dbReference type="EMBL" id="UINC01021841">
    <property type="protein sequence ID" value="SVA90254.1"/>
    <property type="molecule type" value="Genomic_DNA"/>
</dbReference>
<sequence>MSSVSKKWTKAVRRKRTPLEVM</sequence>
<reference evidence="2" key="1">
    <citation type="submission" date="2018-05" db="EMBL/GenBank/DDBJ databases">
        <authorList>
            <person name="Lanie J.A."/>
            <person name="Ng W.-L."/>
            <person name="Kazmierczak K.M."/>
            <person name="Andrzejewski T.M."/>
            <person name="Davidsen T.M."/>
            <person name="Wayne K.J."/>
            <person name="Tettelin H."/>
            <person name="Glass J.I."/>
            <person name="Rusch D."/>
            <person name="Podicherti R."/>
            <person name="Tsui H.-C.T."/>
            <person name="Winkler M.E."/>
        </authorList>
    </citation>
    <scope>NUCLEOTIDE SEQUENCE</scope>
</reference>